<gene>
    <name evidence="2" type="ORF">CIMG_13344</name>
</gene>
<dbReference type="InParanoid" id="J3K3C1"/>
<keyword evidence="3" id="KW-1185">Reference proteome</keyword>
<organism evidence="2 3">
    <name type="scientific">Coccidioides immitis (strain RS)</name>
    <name type="common">Valley fever fungus</name>
    <dbReference type="NCBI Taxonomy" id="246410"/>
    <lineage>
        <taxon>Eukaryota</taxon>
        <taxon>Fungi</taxon>
        <taxon>Dikarya</taxon>
        <taxon>Ascomycota</taxon>
        <taxon>Pezizomycotina</taxon>
        <taxon>Eurotiomycetes</taxon>
        <taxon>Eurotiomycetidae</taxon>
        <taxon>Onygenales</taxon>
        <taxon>Onygenaceae</taxon>
        <taxon>Coccidioides</taxon>
    </lineage>
</organism>
<name>J3K3C1_COCIM</name>
<dbReference type="GeneID" id="24164971"/>
<feature type="compositionally biased region" description="Polar residues" evidence="1">
    <location>
        <begin position="95"/>
        <end position="106"/>
    </location>
</feature>
<dbReference type="RefSeq" id="XP_001240249.1">
    <property type="nucleotide sequence ID" value="XM_001240248.1"/>
</dbReference>
<feature type="region of interest" description="Disordered" evidence="1">
    <location>
        <begin position="95"/>
        <end position="134"/>
    </location>
</feature>
<dbReference type="KEGG" id="cim:CIMG_13344"/>
<feature type="compositionally biased region" description="Basic and acidic residues" evidence="1">
    <location>
        <begin position="108"/>
        <end position="134"/>
    </location>
</feature>
<dbReference type="OrthoDB" id="4211163at2759"/>
<reference evidence="3" key="1">
    <citation type="journal article" date="2009" name="Genome Res.">
        <title>Comparative genomic analyses of the human fungal pathogens Coccidioides and their relatives.</title>
        <authorList>
            <person name="Sharpton T.J."/>
            <person name="Stajich J.E."/>
            <person name="Rounsley S.D."/>
            <person name="Gardner M.J."/>
            <person name="Wortman J.R."/>
            <person name="Jordar V.S."/>
            <person name="Maiti R."/>
            <person name="Kodira C.D."/>
            <person name="Neafsey D.E."/>
            <person name="Zeng Q."/>
            <person name="Hung C.-Y."/>
            <person name="McMahan C."/>
            <person name="Muszewska A."/>
            <person name="Grynberg M."/>
            <person name="Mandel M.A."/>
            <person name="Kellner E.M."/>
            <person name="Barker B.M."/>
            <person name="Galgiani J.N."/>
            <person name="Orbach M.J."/>
            <person name="Kirkland T.N."/>
            <person name="Cole G.T."/>
            <person name="Henn M.R."/>
            <person name="Birren B.W."/>
            <person name="Taylor J.W."/>
        </authorList>
    </citation>
    <scope>NUCLEOTIDE SEQUENCE [LARGE SCALE GENOMIC DNA]</scope>
    <source>
        <strain evidence="3">RS</strain>
    </source>
</reference>
<sequence>MSSMHPQWFALNYINIHCRQNSSEEDHKIIEDKAIEELMIKQFVKSKSKKYHEHQLMISQLEIKIMAHDHNCLAAVSISREGVEKKMREFLNQLQNLSEDNNSSSAPEKMKEDDFKIVVSSDKNDKKNNKMEND</sequence>
<evidence type="ECO:0000313" key="2">
    <source>
        <dbReference type="EMBL" id="EAS28666.3"/>
    </source>
</evidence>
<dbReference type="AlphaFoldDB" id="J3K3C1"/>
<proteinExistence type="predicted"/>
<accession>J3K3C1</accession>
<dbReference type="Proteomes" id="UP000001261">
    <property type="component" value="Unassembled WGS sequence"/>
</dbReference>
<reference evidence="3" key="2">
    <citation type="journal article" date="2010" name="Genome Res.">
        <title>Population genomic sequencing of Coccidioides fungi reveals recent hybridization and transposon control.</title>
        <authorList>
            <person name="Neafsey D.E."/>
            <person name="Barker B.M."/>
            <person name="Sharpton T.J."/>
            <person name="Stajich J.E."/>
            <person name="Park D.J."/>
            <person name="Whiston E."/>
            <person name="Hung C.-Y."/>
            <person name="McMahan C."/>
            <person name="White J."/>
            <person name="Sykes S."/>
            <person name="Heiman D."/>
            <person name="Young S."/>
            <person name="Zeng Q."/>
            <person name="Abouelleil A."/>
            <person name="Aftuck L."/>
            <person name="Bessette D."/>
            <person name="Brown A."/>
            <person name="FitzGerald M."/>
            <person name="Lui A."/>
            <person name="Macdonald J.P."/>
            <person name="Priest M."/>
            <person name="Orbach M.J."/>
            <person name="Galgiani J.N."/>
            <person name="Kirkland T.N."/>
            <person name="Cole G.T."/>
            <person name="Birren B.W."/>
            <person name="Henn M.R."/>
            <person name="Taylor J.W."/>
            <person name="Rounsley S.D."/>
        </authorList>
    </citation>
    <scope>GENOME REANNOTATION</scope>
    <source>
        <strain evidence="3">RS</strain>
    </source>
</reference>
<protein>
    <submittedName>
        <fullName evidence="2">Uncharacterized protein</fullName>
    </submittedName>
</protein>
<dbReference type="VEuPathDB" id="FungiDB:CIMG_13344"/>
<evidence type="ECO:0000256" key="1">
    <source>
        <dbReference type="SAM" id="MobiDB-lite"/>
    </source>
</evidence>
<evidence type="ECO:0000313" key="3">
    <source>
        <dbReference type="Proteomes" id="UP000001261"/>
    </source>
</evidence>
<dbReference type="OMA" id="HTHAIMT"/>
<dbReference type="EMBL" id="GG704913">
    <property type="protein sequence ID" value="EAS28666.3"/>
    <property type="molecule type" value="Genomic_DNA"/>
</dbReference>